<dbReference type="PANTHER" id="PTHR45740:SF2">
    <property type="entry name" value="POLY [ADP-RIBOSE] POLYMERASE"/>
    <property type="match status" value="1"/>
</dbReference>
<protein>
    <recommendedName>
        <fullName evidence="1">Poly [ADP-ribose] polymerase</fullName>
        <shortName evidence="1">PARP</shortName>
        <ecNumber evidence="1">2.4.2.-</ecNumber>
    </recommendedName>
</protein>
<dbReference type="PROSITE" id="PS51059">
    <property type="entry name" value="PARP_CATALYTIC"/>
    <property type="match status" value="1"/>
</dbReference>
<evidence type="ECO:0000313" key="5">
    <source>
        <dbReference type="EMBL" id="KAL1520928.1"/>
    </source>
</evidence>
<evidence type="ECO:0000256" key="3">
    <source>
        <dbReference type="SAM" id="Phobius"/>
    </source>
</evidence>
<comment type="caution">
    <text evidence="5">The sequence shown here is derived from an EMBL/GenBank/DDBJ whole genome shotgun (WGS) entry which is preliminary data.</text>
</comment>
<keyword evidence="1" id="KW-0520">NAD</keyword>
<gene>
    <name evidence="5" type="ORF">AB1Y20_022488</name>
</gene>
<evidence type="ECO:0000313" key="6">
    <source>
        <dbReference type="Proteomes" id="UP001515480"/>
    </source>
</evidence>
<dbReference type="Gene3D" id="3.90.228.10">
    <property type="match status" value="1"/>
</dbReference>
<feature type="transmembrane region" description="Helical" evidence="3">
    <location>
        <begin position="93"/>
        <end position="111"/>
    </location>
</feature>
<accession>A0AB34JJ01</accession>
<evidence type="ECO:0000259" key="4">
    <source>
        <dbReference type="PROSITE" id="PS51059"/>
    </source>
</evidence>
<dbReference type="EC" id="2.4.2.-" evidence="1"/>
<feature type="region of interest" description="Disordered" evidence="2">
    <location>
        <begin position="60"/>
        <end position="86"/>
    </location>
</feature>
<keyword evidence="3" id="KW-0472">Membrane</keyword>
<dbReference type="InterPro" id="IPR012317">
    <property type="entry name" value="Poly(ADP-ribose)pol_cat_dom"/>
</dbReference>
<dbReference type="GO" id="GO:0005634">
    <property type="term" value="C:nucleus"/>
    <property type="evidence" value="ECO:0007669"/>
    <property type="project" value="TreeGrafter"/>
</dbReference>
<reference evidence="5 6" key="1">
    <citation type="journal article" date="2024" name="Science">
        <title>Giant polyketide synthase enzymes in the biosynthesis of giant marine polyether toxins.</title>
        <authorList>
            <person name="Fallon T.R."/>
            <person name="Shende V.V."/>
            <person name="Wierzbicki I.H."/>
            <person name="Pendleton A.L."/>
            <person name="Watervoot N.F."/>
            <person name="Auber R.P."/>
            <person name="Gonzalez D.J."/>
            <person name="Wisecaver J.H."/>
            <person name="Moore B.S."/>
        </authorList>
    </citation>
    <scope>NUCLEOTIDE SEQUENCE [LARGE SCALE GENOMIC DNA]</scope>
    <source>
        <strain evidence="5 6">12B1</strain>
    </source>
</reference>
<feature type="domain" description="PARP catalytic" evidence="4">
    <location>
        <begin position="185"/>
        <end position="433"/>
    </location>
</feature>
<name>A0AB34JJ01_PRYPA</name>
<dbReference type="InterPro" id="IPR051712">
    <property type="entry name" value="ARTD-AVP"/>
</dbReference>
<dbReference type="EMBL" id="JBGBPQ010000008">
    <property type="protein sequence ID" value="KAL1520928.1"/>
    <property type="molecule type" value="Genomic_DNA"/>
</dbReference>
<dbReference type="AlphaFoldDB" id="A0AB34JJ01"/>
<organism evidence="5 6">
    <name type="scientific">Prymnesium parvum</name>
    <name type="common">Toxic golden alga</name>
    <dbReference type="NCBI Taxonomy" id="97485"/>
    <lineage>
        <taxon>Eukaryota</taxon>
        <taxon>Haptista</taxon>
        <taxon>Haptophyta</taxon>
        <taxon>Prymnesiophyceae</taxon>
        <taxon>Prymnesiales</taxon>
        <taxon>Prymnesiaceae</taxon>
        <taxon>Prymnesium</taxon>
    </lineage>
</organism>
<keyword evidence="3" id="KW-0812">Transmembrane</keyword>
<keyword evidence="3" id="KW-1133">Transmembrane helix</keyword>
<dbReference type="Pfam" id="PF00644">
    <property type="entry name" value="PARP"/>
    <property type="match status" value="1"/>
</dbReference>
<keyword evidence="6" id="KW-1185">Reference proteome</keyword>
<dbReference type="GO" id="GO:1990404">
    <property type="term" value="F:NAD+-protein mono-ADP-ribosyltransferase activity"/>
    <property type="evidence" value="ECO:0007669"/>
    <property type="project" value="TreeGrafter"/>
</dbReference>
<sequence length="433" mass="47875">MPCRLPRPALPAAARAHVPPRCPRHLWHPHPALCRLPLRGVHSPPQQREAGDLHRELAAHFHPPPRASPAAAAEPQPDAHGGEERTRAERLRWMLMGAFAEIGLIGALGLAAEFMGLRVAGALLTGGLVGGVAYKQSFDGSKPEEPLPPARLPHAAVLEEQRIPLPSCWVTKDATDVHSHRITIDPTSAEGAALYRQIEDLLQHTSSSYEGKPHGSCLGIDFKSGELRAFKVVKVERIENYALWKAYWHKKRELVDHHYAHNVRVRKVNPATRLPDFDKDGLLDPALNECFLFHGTSAVMVPIIADSGYDERVATLKGGFGAGIYFADQGCKAKQYASKDPANDGLRVLLINRVLLGDPACVNDAMRRVRRPPERGGDFAPGVTFDSVMAKSFDIVYGHPIIGSEDSQVEHREVVIYDHRQVYPEFIVWFSKD</sequence>
<dbReference type="SUPFAM" id="SSF56399">
    <property type="entry name" value="ADP-ribosylation"/>
    <property type="match status" value="1"/>
</dbReference>
<proteinExistence type="predicted"/>
<dbReference type="PANTHER" id="PTHR45740">
    <property type="entry name" value="POLY [ADP-RIBOSE] POLYMERASE"/>
    <property type="match status" value="1"/>
</dbReference>
<dbReference type="GO" id="GO:0003950">
    <property type="term" value="F:NAD+ poly-ADP-ribosyltransferase activity"/>
    <property type="evidence" value="ECO:0007669"/>
    <property type="project" value="UniProtKB-UniRule"/>
</dbReference>
<keyword evidence="1" id="KW-0808">Transferase</keyword>
<evidence type="ECO:0000256" key="2">
    <source>
        <dbReference type="SAM" id="MobiDB-lite"/>
    </source>
</evidence>
<dbReference type="Proteomes" id="UP001515480">
    <property type="component" value="Unassembled WGS sequence"/>
</dbReference>
<evidence type="ECO:0000256" key="1">
    <source>
        <dbReference type="RuleBase" id="RU362114"/>
    </source>
</evidence>
<keyword evidence="1" id="KW-0328">Glycosyltransferase</keyword>
<feature type="compositionally biased region" description="Low complexity" evidence="2">
    <location>
        <begin position="68"/>
        <end position="79"/>
    </location>
</feature>